<dbReference type="PANTHER" id="PTHR48050:SF13">
    <property type="entry name" value="STEROL 3-BETA-GLUCOSYLTRANSFERASE UGT80A2"/>
    <property type="match status" value="1"/>
</dbReference>
<sequence>MRVLFTTYPERTHFLSMAPLAWALRTAGHEVRFASQPQFTDEITQAGLTAIPVGGGRDLWQIVARDPSWLGESVSGGMPMPYDAADRPTDEITWEYLRDGYAGRVNRWHKVSNVPLVSDLVELARQWQPDLIIWEPLTYAGGIAAKATGAAHARFVFGIDMYAKTRDHFLRLKEEQPPVDRSDPMAEWLGSYARAHGHEFDEDMITGQVTIDVVPPSLQRRAERRYLPLRYVPYGGPASVPKWLWKKPDKPRVALTLGLSAMDHGGEYAVGLQKLLDALAYLDIELVATIAEAEQRKLTRVPTNTRLVSYAPLDALAATCSAVINHGGFGTLATTALRGVPQLILPWDNDGPALAAGAAAIGAALVLNPRETTGADIRNGVLRLLSEPEFRAGAQKLRAEMLATPAPNDLVATLEQLVADHRARSARPSVERG</sequence>
<dbReference type="Pfam" id="PF06722">
    <property type="entry name" value="EryCIII-like_C"/>
    <property type="match status" value="1"/>
</dbReference>
<dbReference type="EMBL" id="CP045096">
    <property type="protein sequence ID" value="QFQ99416.1"/>
    <property type="molecule type" value="Genomic_DNA"/>
</dbReference>
<comment type="similarity">
    <text evidence="1">Belongs to the glycosyltransferase 28 family.</text>
</comment>
<keyword evidence="8" id="KW-1185">Reference proteome</keyword>
<feature type="domain" description="Erythromycin biosynthesis protein CIII-like C-terminal" evidence="5">
    <location>
        <begin position="274"/>
        <end position="417"/>
    </location>
</feature>
<organism evidence="7 8">
    <name type="scientific">Streptomyces phaeolivaceus</name>
    <dbReference type="NCBI Taxonomy" id="2653200"/>
    <lineage>
        <taxon>Bacteria</taxon>
        <taxon>Bacillati</taxon>
        <taxon>Actinomycetota</taxon>
        <taxon>Actinomycetes</taxon>
        <taxon>Kitasatosporales</taxon>
        <taxon>Streptomycetaceae</taxon>
        <taxon>Streptomyces</taxon>
    </lineage>
</organism>
<name>A0A5P8K8S2_9ACTN</name>
<dbReference type="SUPFAM" id="SSF53756">
    <property type="entry name" value="UDP-Glycosyltransferase/glycogen phosphorylase"/>
    <property type="match status" value="1"/>
</dbReference>
<proteinExistence type="inferred from homology"/>
<evidence type="ECO:0000256" key="3">
    <source>
        <dbReference type="ARBA" id="ARBA00022679"/>
    </source>
</evidence>
<dbReference type="InterPro" id="IPR030953">
    <property type="entry name" value="Glycosyl_450act"/>
</dbReference>
<dbReference type="GO" id="GO:0016758">
    <property type="term" value="F:hexosyltransferase activity"/>
    <property type="evidence" value="ECO:0007669"/>
    <property type="project" value="UniProtKB-ARBA"/>
</dbReference>
<dbReference type="Pfam" id="PF21036">
    <property type="entry name" value="EryCIII-like_N"/>
    <property type="match status" value="1"/>
</dbReference>
<keyword evidence="4" id="KW-0045">Antibiotic biosynthesis</keyword>
<dbReference type="PANTHER" id="PTHR48050">
    <property type="entry name" value="STEROL 3-BETA-GLUCOSYLTRANSFERASE"/>
    <property type="match status" value="1"/>
</dbReference>
<evidence type="ECO:0000313" key="7">
    <source>
        <dbReference type="EMBL" id="QFQ99416.1"/>
    </source>
</evidence>
<evidence type="ECO:0000256" key="1">
    <source>
        <dbReference type="ARBA" id="ARBA00006962"/>
    </source>
</evidence>
<evidence type="ECO:0000256" key="4">
    <source>
        <dbReference type="ARBA" id="ARBA00023194"/>
    </source>
</evidence>
<dbReference type="Proteomes" id="UP000327294">
    <property type="component" value="Chromosome"/>
</dbReference>
<gene>
    <name evidence="7" type="ORF">F9278_28330</name>
</gene>
<protein>
    <submittedName>
        <fullName evidence="7">Activator-dependent family glycosyltransferase</fullName>
    </submittedName>
</protein>
<keyword evidence="2" id="KW-0328">Glycosyltransferase</keyword>
<dbReference type="GO" id="GO:0017000">
    <property type="term" value="P:antibiotic biosynthetic process"/>
    <property type="evidence" value="ECO:0007669"/>
    <property type="project" value="UniProtKB-KW"/>
</dbReference>
<dbReference type="InterPro" id="IPR010610">
    <property type="entry name" value="EryCIII-like_C"/>
</dbReference>
<dbReference type="Gene3D" id="3.40.50.2000">
    <property type="entry name" value="Glycogen Phosphorylase B"/>
    <property type="match status" value="2"/>
</dbReference>
<reference evidence="7 8" key="1">
    <citation type="submission" date="2019-10" db="EMBL/GenBank/DDBJ databases">
        <title>Streptomyces sp. strain GY16 isolated from leaves of Broussonetia papyrifera.</title>
        <authorList>
            <person name="Mo P."/>
        </authorList>
    </citation>
    <scope>NUCLEOTIDE SEQUENCE [LARGE SCALE GENOMIC DNA]</scope>
    <source>
        <strain evidence="7 8">GY16</strain>
    </source>
</reference>
<accession>A0A5P8K8S2</accession>
<evidence type="ECO:0000256" key="2">
    <source>
        <dbReference type="ARBA" id="ARBA00022676"/>
    </source>
</evidence>
<dbReference type="InterPro" id="IPR050426">
    <property type="entry name" value="Glycosyltransferase_28"/>
</dbReference>
<dbReference type="KEGG" id="sphv:F9278_28330"/>
<dbReference type="InterPro" id="IPR048284">
    <property type="entry name" value="EryCIII-like_N"/>
</dbReference>
<dbReference type="NCBIfam" id="TIGR04516">
    <property type="entry name" value="glycosyl_450act"/>
    <property type="match status" value="1"/>
</dbReference>
<evidence type="ECO:0000259" key="5">
    <source>
        <dbReference type="Pfam" id="PF06722"/>
    </source>
</evidence>
<evidence type="ECO:0000313" key="8">
    <source>
        <dbReference type="Proteomes" id="UP000327294"/>
    </source>
</evidence>
<dbReference type="GO" id="GO:0008194">
    <property type="term" value="F:UDP-glycosyltransferase activity"/>
    <property type="evidence" value="ECO:0007669"/>
    <property type="project" value="InterPro"/>
</dbReference>
<dbReference type="AlphaFoldDB" id="A0A5P8K8S2"/>
<feature type="domain" description="Erythromycin biosynthesis protein CIII-like N-terminal" evidence="6">
    <location>
        <begin position="22"/>
        <end position="258"/>
    </location>
</feature>
<evidence type="ECO:0000259" key="6">
    <source>
        <dbReference type="Pfam" id="PF21036"/>
    </source>
</evidence>
<dbReference type="CDD" id="cd03784">
    <property type="entry name" value="GT1_Gtf-like"/>
    <property type="match status" value="1"/>
</dbReference>
<dbReference type="RefSeq" id="WP_152170841.1">
    <property type="nucleotide sequence ID" value="NZ_CP045096.1"/>
</dbReference>
<dbReference type="InterPro" id="IPR002213">
    <property type="entry name" value="UDP_glucos_trans"/>
</dbReference>
<keyword evidence="3 7" id="KW-0808">Transferase</keyword>